<evidence type="ECO:0000313" key="2">
    <source>
        <dbReference type="Proteomes" id="UP000078597"/>
    </source>
</evidence>
<sequence>MNLSRNLLPKLKKKKKKKKENKLLDEELNKIEEKWFKTDRATDKETAALSQREEILEFIQKQDEFKNIKKTCPDEEEVRAQIQCKNETNNC</sequence>
<reference evidence="2" key="1">
    <citation type="submission" date="2016-05" db="EMBL/GenBank/DDBJ databases">
        <authorList>
            <person name="Naeem Raeece"/>
        </authorList>
    </citation>
    <scope>NUCLEOTIDE SEQUENCE [LARGE SCALE GENOMIC DNA]</scope>
</reference>
<proteinExistence type="predicted"/>
<dbReference type="VEuPathDB" id="PlasmoDB:PmUG01_11032800"/>
<protein>
    <submittedName>
        <fullName evidence="1">Uncharacterized protein</fullName>
    </submittedName>
</protein>
<name>A0A1A8W736_PLAMA</name>
<accession>A0A1A8W736</accession>
<dbReference type="EMBL" id="FLQW01000957">
    <property type="protein sequence ID" value="SBS86975.1"/>
    <property type="molecule type" value="Genomic_DNA"/>
</dbReference>
<organism evidence="1 2">
    <name type="scientific">Plasmodium malariae</name>
    <dbReference type="NCBI Taxonomy" id="5858"/>
    <lineage>
        <taxon>Eukaryota</taxon>
        <taxon>Sar</taxon>
        <taxon>Alveolata</taxon>
        <taxon>Apicomplexa</taxon>
        <taxon>Aconoidasida</taxon>
        <taxon>Haemosporida</taxon>
        <taxon>Plasmodiidae</taxon>
        <taxon>Plasmodium</taxon>
        <taxon>Plasmodium (Plasmodium)</taxon>
    </lineage>
</organism>
<gene>
    <name evidence="1" type="ORF">PMALA_017950</name>
</gene>
<dbReference type="AlphaFoldDB" id="A0A1A8W736"/>
<dbReference type="Proteomes" id="UP000078597">
    <property type="component" value="Unassembled WGS sequence"/>
</dbReference>
<evidence type="ECO:0000313" key="1">
    <source>
        <dbReference type="EMBL" id="SBS86975.1"/>
    </source>
</evidence>